<protein>
    <submittedName>
        <fullName evidence="1">Uncharacterized protein</fullName>
    </submittedName>
</protein>
<name>A0A848CRZ8_ANEAE</name>
<organism evidence="1 2">
    <name type="scientific">Aneurinibacillus aneurinilyticus</name>
    <name type="common">Bacillus aneurinolyticus</name>
    <dbReference type="NCBI Taxonomy" id="1391"/>
    <lineage>
        <taxon>Bacteria</taxon>
        <taxon>Bacillati</taxon>
        <taxon>Bacillota</taxon>
        <taxon>Bacilli</taxon>
        <taxon>Bacillales</taxon>
        <taxon>Paenibacillaceae</taxon>
        <taxon>Aneurinibacillus group</taxon>
        <taxon>Aneurinibacillus</taxon>
    </lineage>
</organism>
<gene>
    <name evidence="1" type="ORF">HF838_18720</name>
</gene>
<dbReference type="RefSeq" id="WP_168976060.1">
    <property type="nucleotide sequence ID" value="NZ_JABAGO010000042.1"/>
</dbReference>
<dbReference type="EMBL" id="JABAGO010000042">
    <property type="protein sequence ID" value="NMF00265.1"/>
    <property type="molecule type" value="Genomic_DNA"/>
</dbReference>
<dbReference type="Proteomes" id="UP000561326">
    <property type="component" value="Unassembled WGS sequence"/>
</dbReference>
<sequence length="47" mass="5051">MDSQTEAYCAMCSAPIEPGEKTTPVHDGATKKQTGVICSSCRNEFIN</sequence>
<proteinExistence type="predicted"/>
<comment type="caution">
    <text evidence="1">The sequence shown here is derived from an EMBL/GenBank/DDBJ whole genome shotgun (WGS) entry which is preliminary data.</text>
</comment>
<reference evidence="1 2" key="1">
    <citation type="submission" date="2020-04" db="EMBL/GenBank/DDBJ databases">
        <authorList>
            <person name="Hitch T.C.A."/>
            <person name="Wylensek D."/>
            <person name="Clavel T."/>
        </authorList>
    </citation>
    <scope>NUCLEOTIDE SEQUENCE [LARGE SCALE GENOMIC DNA]</scope>
    <source>
        <strain evidence="1 2">WB01_D5_05</strain>
    </source>
</reference>
<evidence type="ECO:0000313" key="2">
    <source>
        <dbReference type="Proteomes" id="UP000561326"/>
    </source>
</evidence>
<evidence type="ECO:0000313" key="1">
    <source>
        <dbReference type="EMBL" id="NMF00265.1"/>
    </source>
</evidence>
<accession>A0A848CRZ8</accession>
<dbReference type="AlphaFoldDB" id="A0A848CRZ8"/>